<dbReference type="AlphaFoldDB" id="J6EZV1"/>
<evidence type="ECO:0000259" key="1">
    <source>
        <dbReference type="PROSITE" id="PS51154"/>
    </source>
</evidence>
<name>J6EZV1_TRIAS</name>
<proteinExistence type="predicted"/>
<dbReference type="EMBL" id="ALBS01000205">
    <property type="protein sequence ID" value="EJT48402.1"/>
    <property type="molecule type" value="Genomic_DNA"/>
</dbReference>
<dbReference type="RefSeq" id="XP_014179321.1">
    <property type="nucleotide sequence ID" value="XM_014323846.1"/>
</dbReference>
<dbReference type="PROSITE" id="PS51154">
    <property type="entry name" value="MACRO"/>
    <property type="match status" value="1"/>
</dbReference>
<dbReference type="HOGENOM" id="CLU_046550_3_1_1"/>
<dbReference type="SMART" id="SM00506">
    <property type="entry name" value="A1pp"/>
    <property type="match status" value="1"/>
</dbReference>
<dbReference type="VEuPathDB" id="FungiDB:A1Q1_02585"/>
<evidence type="ECO:0000313" key="3">
    <source>
        <dbReference type="Proteomes" id="UP000002748"/>
    </source>
</evidence>
<dbReference type="InterPro" id="IPR043472">
    <property type="entry name" value="Macro_dom-like"/>
</dbReference>
<reference evidence="2 3" key="1">
    <citation type="journal article" date="2012" name="Eukaryot. Cell">
        <title>Draft genome sequence of CBS 2479, the standard type strain of Trichosporon asahii.</title>
        <authorList>
            <person name="Yang R.Y."/>
            <person name="Li H.T."/>
            <person name="Zhu H."/>
            <person name="Zhou G.P."/>
            <person name="Wang M."/>
            <person name="Wang L."/>
        </authorList>
    </citation>
    <scope>NUCLEOTIDE SEQUENCE [LARGE SCALE GENOMIC DNA]</scope>
    <source>
        <strain evidence="3">ATCC 90039 / CBS 2479 / JCM 2466 / KCTC 7840 / NCYC 2677 / UAMH 7654</strain>
    </source>
</reference>
<dbReference type="SUPFAM" id="SSF52949">
    <property type="entry name" value="Macro domain-like"/>
    <property type="match status" value="1"/>
</dbReference>
<accession>J6EZV1</accession>
<evidence type="ECO:0000313" key="2">
    <source>
        <dbReference type="EMBL" id="EJT48402.1"/>
    </source>
</evidence>
<dbReference type="InterPro" id="IPR002589">
    <property type="entry name" value="Macro_dom"/>
</dbReference>
<protein>
    <recommendedName>
        <fullName evidence="1">Macro domain-containing protein</fullName>
    </recommendedName>
</protein>
<dbReference type="CDD" id="cd02908">
    <property type="entry name" value="Macro_OAADPr_deacetylase"/>
    <property type="match status" value="1"/>
</dbReference>
<sequence>MLAAARVLPVVSRLPLRATVRLASTTSVMMPIEPKDIPTVSKQGLGKRLSIWRAEGTRLTGRGCSKWRPAAETLPLLTRQIDMIVNAANKSLLGGGGVDGAIHRAAGPDLLRECRGLRGADTGEVKVTKGYELPAKYIAHAVGPIYSESMKEMCAAQLENCYRSALEQCSDIGCTEIAFPSISTGIYGYPIEDATEIAIETTKDFLEKDDKVSSTGVVQTDRQVKQVVFCVFSPEDEEVYKKLVKSIVPTNDA</sequence>
<dbReference type="KEGG" id="tasa:A1Q1_02585"/>
<dbReference type="OrthoDB" id="6077599at2759"/>
<comment type="caution">
    <text evidence="2">The sequence shown here is derived from an EMBL/GenBank/DDBJ whole genome shotgun (WGS) entry which is preliminary data.</text>
</comment>
<gene>
    <name evidence="2" type="ORF">A1Q1_02585</name>
</gene>
<dbReference type="PANTHER" id="PTHR11106">
    <property type="entry name" value="GANGLIOSIDE INDUCED DIFFERENTIATION ASSOCIATED PROTEIN 2-RELATED"/>
    <property type="match status" value="1"/>
</dbReference>
<dbReference type="PANTHER" id="PTHR11106:SF27">
    <property type="entry name" value="MACRO DOMAIN-CONTAINING PROTEIN"/>
    <property type="match status" value="1"/>
</dbReference>
<dbReference type="GeneID" id="25986098"/>
<organism evidence="2 3">
    <name type="scientific">Trichosporon asahii var. asahii (strain ATCC 90039 / CBS 2479 / JCM 2466 / KCTC 7840 / NBRC 103889/ NCYC 2677 / UAMH 7654)</name>
    <name type="common">Yeast</name>
    <dbReference type="NCBI Taxonomy" id="1186058"/>
    <lineage>
        <taxon>Eukaryota</taxon>
        <taxon>Fungi</taxon>
        <taxon>Dikarya</taxon>
        <taxon>Basidiomycota</taxon>
        <taxon>Agaricomycotina</taxon>
        <taxon>Tremellomycetes</taxon>
        <taxon>Trichosporonales</taxon>
        <taxon>Trichosporonaceae</taxon>
        <taxon>Trichosporon</taxon>
    </lineage>
</organism>
<dbReference type="Pfam" id="PF01661">
    <property type="entry name" value="Macro"/>
    <property type="match status" value="1"/>
</dbReference>
<feature type="domain" description="Macro" evidence="1">
    <location>
        <begin position="36"/>
        <end position="248"/>
    </location>
</feature>
<dbReference type="Proteomes" id="UP000002748">
    <property type="component" value="Unassembled WGS sequence"/>
</dbReference>
<dbReference type="Gene3D" id="3.40.220.10">
    <property type="entry name" value="Leucine Aminopeptidase, subunit E, domain 1"/>
    <property type="match status" value="1"/>
</dbReference>